<organism evidence="1">
    <name type="scientific">Anguilla anguilla</name>
    <name type="common">European freshwater eel</name>
    <name type="synonym">Muraena anguilla</name>
    <dbReference type="NCBI Taxonomy" id="7936"/>
    <lineage>
        <taxon>Eukaryota</taxon>
        <taxon>Metazoa</taxon>
        <taxon>Chordata</taxon>
        <taxon>Craniata</taxon>
        <taxon>Vertebrata</taxon>
        <taxon>Euteleostomi</taxon>
        <taxon>Actinopterygii</taxon>
        <taxon>Neopterygii</taxon>
        <taxon>Teleostei</taxon>
        <taxon>Anguilliformes</taxon>
        <taxon>Anguillidae</taxon>
        <taxon>Anguilla</taxon>
    </lineage>
</organism>
<proteinExistence type="predicted"/>
<reference evidence="1" key="2">
    <citation type="journal article" date="2015" name="Fish Shellfish Immunol.">
        <title>Early steps in the European eel (Anguilla anguilla)-Vibrio vulnificus interaction in the gills: Role of the RtxA13 toxin.</title>
        <authorList>
            <person name="Callol A."/>
            <person name="Pajuelo D."/>
            <person name="Ebbesson L."/>
            <person name="Teles M."/>
            <person name="MacKenzie S."/>
            <person name="Amaro C."/>
        </authorList>
    </citation>
    <scope>NUCLEOTIDE SEQUENCE</scope>
</reference>
<reference evidence="1" key="1">
    <citation type="submission" date="2014-11" db="EMBL/GenBank/DDBJ databases">
        <authorList>
            <person name="Amaro Gonzalez C."/>
        </authorList>
    </citation>
    <scope>NUCLEOTIDE SEQUENCE</scope>
</reference>
<accession>A0A0E9XK67</accession>
<dbReference type="EMBL" id="GBXM01005445">
    <property type="protein sequence ID" value="JAI03133.1"/>
    <property type="molecule type" value="Transcribed_RNA"/>
</dbReference>
<sequence>MLNSVKMQKAELSKVWVHCIILVLINSASGGGTRLGKKIYTIFQSGEVFRISGPTFGKTMSNFTALLNPLFYWCCIHPGVRL</sequence>
<protein>
    <submittedName>
        <fullName evidence="1">Uncharacterized protein</fullName>
    </submittedName>
</protein>
<name>A0A0E9XK67_ANGAN</name>
<dbReference type="AlphaFoldDB" id="A0A0E9XK67"/>
<evidence type="ECO:0000313" key="1">
    <source>
        <dbReference type="EMBL" id="JAI03133.1"/>
    </source>
</evidence>